<feature type="binding site" evidence="11">
    <location>
        <position position="87"/>
    </location>
    <ligand>
        <name>S-adenosyl-L-methionine</name>
        <dbReference type="ChEBI" id="CHEBI:59789"/>
    </ligand>
</feature>
<evidence type="ECO:0000256" key="10">
    <source>
        <dbReference type="ARBA" id="ARBA00048970"/>
    </source>
</evidence>
<keyword evidence="1 11" id="KW-0698">rRNA processing</keyword>
<feature type="binding site" evidence="11">
    <location>
        <position position="69"/>
    </location>
    <ligand>
        <name>S-adenosyl-L-methionine</name>
        <dbReference type="ChEBI" id="CHEBI:59789"/>
    </ligand>
</feature>
<evidence type="ECO:0000313" key="15">
    <source>
        <dbReference type="Proteomes" id="UP000226525"/>
    </source>
</evidence>
<comment type="similarity">
    <text evidence="11">Belongs to the class I-like SAM-binding methyltransferase superfamily. RNA methyltransferase RlmE family.</text>
</comment>
<dbReference type="SUPFAM" id="SSF53335">
    <property type="entry name" value="S-adenosyl-L-methionine-dependent methyltransferases"/>
    <property type="match status" value="1"/>
</dbReference>
<evidence type="ECO:0000256" key="5">
    <source>
        <dbReference type="ARBA" id="ARBA00037569"/>
    </source>
</evidence>
<name>A0A2D6YFI9_9DELT</name>
<dbReference type="InterPro" id="IPR029063">
    <property type="entry name" value="SAM-dependent_MTases_sf"/>
</dbReference>
<comment type="subcellular location">
    <subcellularLocation>
        <location evidence="11">Cytoplasm</location>
    </subcellularLocation>
</comment>
<dbReference type="Gene3D" id="3.40.50.150">
    <property type="entry name" value="Vaccinia Virus protein VP39"/>
    <property type="match status" value="1"/>
</dbReference>
<evidence type="ECO:0000256" key="2">
    <source>
        <dbReference type="ARBA" id="ARBA00022603"/>
    </source>
</evidence>
<dbReference type="EC" id="2.1.1.166" evidence="6 11"/>
<protein>
    <recommendedName>
        <fullName evidence="7 11">Ribosomal RNA large subunit methyltransferase E</fullName>
        <ecNumber evidence="6 11">2.1.1.166</ecNumber>
    </recommendedName>
    <alternativeName>
        <fullName evidence="9 11">23S rRNA Um2552 methyltransferase</fullName>
    </alternativeName>
    <alternativeName>
        <fullName evidence="8 11">rRNA (uridine-2'-O-)-methyltransferase</fullName>
    </alternativeName>
</protein>
<evidence type="ECO:0000256" key="9">
    <source>
        <dbReference type="ARBA" id="ARBA00042745"/>
    </source>
</evidence>
<evidence type="ECO:0000256" key="3">
    <source>
        <dbReference type="ARBA" id="ARBA00022679"/>
    </source>
</evidence>
<dbReference type="PANTHER" id="PTHR10920:SF18">
    <property type="entry name" value="RRNA METHYLTRANSFERASE 2, MITOCHONDRIAL"/>
    <property type="match status" value="1"/>
</dbReference>
<accession>A0A2D6YFI9</accession>
<dbReference type="Pfam" id="PF01728">
    <property type="entry name" value="FtsJ"/>
    <property type="match status" value="1"/>
</dbReference>
<dbReference type="InterPro" id="IPR002877">
    <property type="entry name" value="RNA_MeTrfase_FtsJ_dom"/>
</dbReference>
<comment type="catalytic activity">
    <reaction evidence="10 11">
        <text>uridine(2552) in 23S rRNA + S-adenosyl-L-methionine = 2'-O-methyluridine(2552) in 23S rRNA + S-adenosyl-L-homocysteine + H(+)</text>
        <dbReference type="Rhea" id="RHEA:42720"/>
        <dbReference type="Rhea" id="RHEA-COMP:10202"/>
        <dbReference type="Rhea" id="RHEA-COMP:10203"/>
        <dbReference type="ChEBI" id="CHEBI:15378"/>
        <dbReference type="ChEBI" id="CHEBI:57856"/>
        <dbReference type="ChEBI" id="CHEBI:59789"/>
        <dbReference type="ChEBI" id="CHEBI:65315"/>
        <dbReference type="ChEBI" id="CHEBI:74478"/>
        <dbReference type="EC" id="2.1.1.166"/>
    </reaction>
</comment>
<feature type="binding site" evidence="11">
    <location>
        <position position="49"/>
    </location>
    <ligand>
        <name>S-adenosyl-L-methionine</name>
        <dbReference type="ChEBI" id="CHEBI:59789"/>
    </ligand>
</feature>
<dbReference type="HAMAP" id="MF_01547">
    <property type="entry name" value="RNA_methyltr_E"/>
    <property type="match status" value="1"/>
</dbReference>
<feature type="binding site" evidence="11">
    <location>
        <position position="51"/>
    </location>
    <ligand>
        <name>S-adenosyl-L-methionine</name>
        <dbReference type="ChEBI" id="CHEBI:59789"/>
    </ligand>
</feature>
<dbReference type="PIRSF" id="PIRSF005461">
    <property type="entry name" value="23S_rRNA_mtase"/>
    <property type="match status" value="1"/>
</dbReference>
<feature type="domain" description="Ribosomal RNA methyltransferase FtsJ" evidence="13">
    <location>
        <begin position="17"/>
        <end position="191"/>
    </location>
</feature>
<dbReference type="InterPro" id="IPR050082">
    <property type="entry name" value="RNA_methyltr_RlmE"/>
</dbReference>
<evidence type="ECO:0000256" key="11">
    <source>
        <dbReference type="HAMAP-Rule" id="MF_01547"/>
    </source>
</evidence>
<comment type="function">
    <text evidence="5 11">Specifically methylates the uridine in position 2552 of 23S rRNA at the 2'-O position of the ribose in the fully assembled 50S ribosomal subunit.</text>
</comment>
<dbReference type="InterPro" id="IPR015507">
    <property type="entry name" value="rRNA-MeTfrase_E"/>
</dbReference>
<dbReference type="GO" id="GO:0005737">
    <property type="term" value="C:cytoplasm"/>
    <property type="evidence" value="ECO:0007669"/>
    <property type="project" value="UniProtKB-SubCell"/>
</dbReference>
<evidence type="ECO:0000256" key="4">
    <source>
        <dbReference type="ARBA" id="ARBA00022691"/>
    </source>
</evidence>
<feature type="active site" description="Proton acceptor" evidence="11 12">
    <location>
        <position position="148"/>
    </location>
</feature>
<evidence type="ECO:0000256" key="7">
    <source>
        <dbReference type="ARBA" id="ARBA00041129"/>
    </source>
</evidence>
<evidence type="ECO:0000256" key="8">
    <source>
        <dbReference type="ARBA" id="ARBA00041995"/>
    </source>
</evidence>
<gene>
    <name evidence="11" type="primary">rlmE</name>
    <name evidence="11" type="synonym">ftsJ</name>
    <name evidence="11" type="synonym">rrmJ</name>
    <name evidence="14" type="ORF">CMN54_00540</name>
</gene>
<dbReference type="AlphaFoldDB" id="A0A2D6YFI9"/>
<evidence type="ECO:0000256" key="6">
    <source>
        <dbReference type="ARBA" id="ARBA00038861"/>
    </source>
</evidence>
<keyword evidence="2 11" id="KW-0489">Methyltransferase</keyword>
<evidence type="ECO:0000256" key="1">
    <source>
        <dbReference type="ARBA" id="ARBA00022552"/>
    </source>
</evidence>
<keyword evidence="11" id="KW-0963">Cytoplasm</keyword>
<reference evidence="15" key="1">
    <citation type="submission" date="2017-09" db="EMBL/GenBank/DDBJ databases">
        <title>The Reconstruction of 2,631 Draft Metagenome-Assembled Genomes from the Global Oceans.</title>
        <authorList>
            <person name="Tully B.J."/>
            <person name="Graham E.D."/>
            <person name="Heidelberg J.F."/>
        </authorList>
    </citation>
    <scope>NUCLEOTIDE SEQUENCE [LARGE SCALE GENOMIC DNA]</scope>
</reference>
<dbReference type="EMBL" id="NZEX01000005">
    <property type="protein sequence ID" value="MAH61943.1"/>
    <property type="molecule type" value="Genomic_DNA"/>
</dbReference>
<evidence type="ECO:0000256" key="12">
    <source>
        <dbReference type="PIRSR" id="PIRSR005461-1"/>
    </source>
</evidence>
<proteinExistence type="inferred from homology"/>
<dbReference type="Proteomes" id="UP000226525">
    <property type="component" value="Unassembled WGS sequence"/>
</dbReference>
<evidence type="ECO:0000313" key="14">
    <source>
        <dbReference type="EMBL" id="MAH61943.1"/>
    </source>
</evidence>
<feature type="binding site" evidence="11">
    <location>
        <position position="108"/>
    </location>
    <ligand>
        <name>S-adenosyl-L-methionine</name>
        <dbReference type="ChEBI" id="CHEBI:59789"/>
    </ligand>
</feature>
<evidence type="ECO:0000259" key="13">
    <source>
        <dbReference type="Pfam" id="PF01728"/>
    </source>
</evidence>
<keyword evidence="4 11" id="KW-0949">S-adenosyl-L-methionine</keyword>
<keyword evidence="3 11" id="KW-0808">Transferase</keyword>
<comment type="caution">
    <text evidence="14">The sequence shown here is derived from an EMBL/GenBank/DDBJ whole genome shotgun (WGS) entry which is preliminary data.</text>
</comment>
<dbReference type="GO" id="GO:0008650">
    <property type="term" value="F:rRNA (uridine-2'-O-)-methyltransferase activity"/>
    <property type="evidence" value="ECO:0007669"/>
    <property type="project" value="UniProtKB-UniRule"/>
</dbReference>
<dbReference type="PANTHER" id="PTHR10920">
    <property type="entry name" value="RIBOSOMAL RNA METHYLTRANSFERASE"/>
    <property type="match status" value="1"/>
</dbReference>
<organism evidence="14 15">
    <name type="scientific">SAR324 cluster bacterium</name>
    <dbReference type="NCBI Taxonomy" id="2024889"/>
    <lineage>
        <taxon>Bacteria</taxon>
        <taxon>Deltaproteobacteria</taxon>
        <taxon>SAR324 cluster</taxon>
    </lineage>
</organism>
<sequence length="205" mass="23405">MKKVQDHYFHKARKDGYVARSAYKLEEIDQRHQLLKRGQKVLDLGCAPGSWLQYTAKRIGESGRLLGIDLQAVAISLPPQVEVFQTDIYELDRSGAWWENSFDIILSDMAPQTTGIRAVDADRSYALNQHALWLAEKHLIKGGYLLVKAFQGAPFQRLQQEFQQMFAEVKICKPKSSRSESVEVFLLGKKKQESQVEEEGHLLQS</sequence>